<dbReference type="EMBL" id="JH668226">
    <property type="protein sequence ID" value="EIM22843.1"/>
    <property type="molecule type" value="Genomic_DNA"/>
</dbReference>
<organism evidence="7 8">
    <name type="scientific">Wallemia mellicola (strain ATCC MYA-4683 / CBS 633.66)</name>
    <name type="common">Wallemia sebi (CBS 633.66)</name>
    <dbReference type="NCBI Taxonomy" id="671144"/>
    <lineage>
        <taxon>Eukaryota</taxon>
        <taxon>Fungi</taxon>
        <taxon>Dikarya</taxon>
        <taxon>Basidiomycota</taxon>
        <taxon>Wallemiomycotina</taxon>
        <taxon>Wallemiomycetes</taxon>
        <taxon>Wallemiales</taxon>
        <taxon>Wallemiaceae</taxon>
        <taxon>Wallemia</taxon>
    </lineage>
</organism>
<sequence length="598" mass="69602">MKASDAKYLVTAPSAGLSLALLNNQRQLLTSGKSSQTISSKRTRIELQKQKRNMNKLNMNTKIPSCKQSMNLLQSSQTNKSRWGSNEFKIYYLVFIIMIPIIFYIPIDISNIRHINYSRYSGRLANGWLFNRKIDLTDQQYKSFRNNLRQLVCISLIHVLISKLIKKINKLTELNCDWILCVAVLLGLHSYHFVFPLAISIASYALSKFLAGYKYFYVFIWLFNISTLVAIEYYNGISFALIHPSLGYLNSSKGLVRWYVFYKMTTLRNISFALDLHWMRMSYGRVIKPLPMRSLTYSERKNTSLEEQDYGLFNFLYYVFYPPLYLAGPIMTYNDFIHQSYLHFNRPTMDYTLKYALRCLSTFLTLEISLHFIYVVAIKNTGAWRNDTPSQIALIGFWNLIVVWLKLLIPWRFFRLWSLADGIECPENMIRCVANNYSTTGFWRSWHRSFNLWIIRYLYVPLGGAKYAALITPVIFVFVALWHDLNWRLLVWGGLASGIILPELLATYLLPPHLYNHRWWYRHLCAVGGVLNILALMGANLVGFVLGIRNTKDFLIDLVCTAAGWKFLAVALPSLFVGVQVMFELREAEKRKGIYLRC</sequence>
<dbReference type="InterPro" id="IPR004299">
    <property type="entry name" value="MBOAT_fam"/>
</dbReference>
<dbReference type="STRING" id="671144.I4YFV1"/>
<feature type="transmembrane region" description="Helical" evidence="6">
    <location>
        <begin position="523"/>
        <end position="548"/>
    </location>
</feature>
<dbReference type="GO" id="GO:0016020">
    <property type="term" value="C:membrane"/>
    <property type="evidence" value="ECO:0007669"/>
    <property type="project" value="UniProtKB-SubCell"/>
</dbReference>
<dbReference type="GO" id="GO:0006506">
    <property type="term" value="P:GPI anchor biosynthetic process"/>
    <property type="evidence" value="ECO:0007669"/>
    <property type="project" value="TreeGrafter"/>
</dbReference>
<evidence type="ECO:0000256" key="4">
    <source>
        <dbReference type="ARBA" id="ARBA00022989"/>
    </source>
</evidence>
<dbReference type="GO" id="GO:0008374">
    <property type="term" value="F:O-acyltransferase activity"/>
    <property type="evidence" value="ECO:0007669"/>
    <property type="project" value="TreeGrafter"/>
</dbReference>
<dbReference type="HOGENOM" id="CLU_021430_1_1_1"/>
<feature type="transmembrane region" description="Helical" evidence="6">
    <location>
        <begin position="148"/>
        <end position="166"/>
    </location>
</feature>
<feature type="transmembrane region" description="Helical" evidence="6">
    <location>
        <begin position="390"/>
        <end position="409"/>
    </location>
</feature>
<gene>
    <name evidence="7" type="ORF">WALSEDRAFT_53703</name>
</gene>
<dbReference type="InterPro" id="IPR051085">
    <property type="entry name" value="MB_O-acyltransferase"/>
</dbReference>
<dbReference type="Pfam" id="PF03062">
    <property type="entry name" value="MBOAT"/>
    <property type="match status" value="1"/>
</dbReference>
<keyword evidence="8" id="KW-1185">Reference proteome</keyword>
<evidence type="ECO:0000313" key="8">
    <source>
        <dbReference type="Proteomes" id="UP000005242"/>
    </source>
</evidence>
<feature type="transmembrane region" description="Helical" evidence="6">
    <location>
        <begin position="178"/>
        <end position="203"/>
    </location>
</feature>
<protein>
    <submittedName>
        <fullName evidence="7">MBOAT-domain-containing protein</fullName>
    </submittedName>
</protein>
<dbReference type="OMA" id="GWHRSYN"/>
<name>I4YFV1_WALMC</name>
<dbReference type="RefSeq" id="XP_006956894.1">
    <property type="nucleotide sequence ID" value="XM_006956832.1"/>
</dbReference>
<evidence type="ECO:0000256" key="2">
    <source>
        <dbReference type="ARBA" id="ARBA00010323"/>
    </source>
</evidence>
<keyword evidence="3 6" id="KW-0812">Transmembrane</keyword>
<dbReference type="PANTHER" id="PTHR13285:SF18">
    <property type="entry name" value="PROTEIN-CYSTEINE N-PALMITOYLTRANSFERASE RASP"/>
    <property type="match status" value="1"/>
</dbReference>
<evidence type="ECO:0000256" key="1">
    <source>
        <dbReference type="ARBA" id="ARBA00004141"/>
    </source>
</evidence>
<comment type="similarity">
    <text evidence="2">Belongs to the membrane-bound acyltransferase family.</text>
</comment>
<feature type="transmembrane region" description="Helical" evidence="6">
    <location>
        <begin position="355"/>
        <end position="378"/>
    </location>
</feature>
<feature type="transmembrane region" description="Helical" evidence="6">
    <location>
        <begin position="90"/>
        <end position="107"/>
    </location>
</feature>
<dbReference type="Proteomes" id="UP000005242">
    <property type="component" value="Unassembled WGS sequence"/>
</dbReference>
<feature type="transmembrane region" description="Helical" evidence="6">
    <location>
        <begin position="215"/>
        <end position="234"/>
    </location>
</feature>
<feature type="transmembrane region" description="Helical" evidence="6">
    <location>
        <begin position="457"/>
        <end position="483"/>
    </location>
</feature>
<comment type="subcellular location">
    <subcellularLocation>
        <location evidence="1">Membrane</location>
        <topology evidence="1">Multi-pass membrane protein</topology>
    </subcellularLocation>
</comment>
<keyword evidence="5 6" id="KW-0472">Membrane</keyword>
<evidence type="ECO:0000256" key="6">
    <source>
        <dbReference type="SAM" id="Phobius"/>
    </source>
</evidence>
<feature type="transmembrane region" description="Helical" evidence="6">
    <location>
        <begin position="554"/>
        <end position="583"/>
    </location>
</feature>
<evidence type="ECO:0000256" key="5">
    <source>
        <dbReference type="ARBA" id="ARBA00023136"/>
    </source>
</evidence>
<dbReference type="KEGG" id="wse:WALSEDRAFT_53703"/>
<dbReference type="FunCoup" id="I4YFV1">
    <property type="interactions" value="119"/>
</dbReference>
<dbReference type="InParanoid" id="I4YFV1"/>
<reference evidence="7 8" key="1">
    <citation type="journal article" date="2012" name="Fungal Genet. Biol.">
        <title>The genome of the xerotolerant mold Wallemia sebi reveals adaptations to osmotic stress and suggests cryptic sexual reproduction.</title>
        <authorList>
            <person name="Padamsee M."/>
            <person name="Kumar T.K.A."/>
            <person name="Riley R."/>
            <person name="Binder M."/>
            <person name="Boyd A."/>
            <person name="Calvo A.M."/>
            <person name="Furukawa K."/>
            <person name="Hesse C."/>
            <person name="Hohmann S."/>
            <person name="James T.Y."/>
            <person name="LaButti K."/>
            <person name="Lapidus A."/>
            <person name="Lindquist E."/>
            <person name="Lucas S."/>
            <person name="Miller K."/>
            <person name="Shantappa S."/>
            <person name="Grigoriev I.V."/>
            <person name="Hibbett D.S."/>
            <person name="McLaughlin D.J."/>
            <person name="Spatafora J.W."/>
            <person name="Aime M.C."/>
        </authorList>
    </citation>
    <scope>NUCLEOTIDE SEQUENCE [LARGE SCALE GENOMIC DNA]</scope>
    <source>
        <strain evidence="8">ATCC MYA-4683 / CBS 633.66</strain>
    </source>
</reference>
<keyword evidence="4 6" id="KW-1133">Transmembrane helix</keyword>
<evidence type="ECO:0000313" key="7">
    <source>
        <dbReference type="EMBL" id="EIM22843.1"/>
    </source>
</evidence>
<dbReference type="OrthoDB" id="420606at2759"/>
<feature type="transmembrane region" description="Helical" evidence="6">
    <location>
        <begin position="489"/>
        <end position="511"/>
    </location>
</feature>
<dbReference type="GO" id="GO:0005783">
    <property type="term" value="C:endoplasmic reticulum"/>
    <property type="evidence" value="ECO:0007669"/>
    <property type="project" value="TreeGrafter"/>
</dbReference>
<dbReference type="AlphaFoldDB" id="I4YFV1"/>
<proteinExistence type="inferred from homology"/>
<dbReference type="eggNOG" id="KOG3860">
    <property type="taxonomic scope" value="Eukaryota"/>
</dbReference>
<accession>I4YFV1</accession>
<dbReference type="PANTHER" id="PTHR13285">
    <property type="entry name" value="ACYLTRANSFERASE"/>
    <property type="match status" value="1"/>
</dbReference>
<evidence type="ECO:0000256" key="3">
    <source>
        <dbReference type="ARBA" id="ARBA00022692"/>
    </source>
</evidence>
<dbReference type="GeneID" id="18472628"/>